<gene>
    <name evidence="1" type="ORF">DFR50_1375</name>
</gene>
<keyword evidence="2" id="KW-1185">Reference proteome</keyword>
<dbReference type="EMBL" id="QNRK01000037">
    <property type="protein sequence ID" value="RBP05021.1"/>
    <property type="molecule type" value="Genomic_DNA"/>
</dbReference>
<proteinExistence type="predicted"/>
<sequence>MGALWQGVLQLILHSMARRALKVLGVGSRLDAGVTRALRGAEKQQACLRRHTHRGKYIEYSYMPNAVDNEVIARLETCGLQDITAEGGGILFHPLLAKVLQRLAIGWVTAYSGDLLPQIVTESGAAPTKRFGNSGADRRFSATDLA</sequence>
<dbReference type="AlphaFoldDB" id="A0A366ERL4"/>
<dbReference type="Proteomes" id="UP000253529">
    <property type="component" value="Unassembled WGS sequence"/>
</dbReference>
<protein>
    <submittedName>
        <fullName evidence="1">Uncharacterized protein</fullName>
    </submittedName>
</protein>
<comment type="caution">
    <text evidence="1">The sequence shown here is derived from an EMBL/GenBank/DDBJ whole genome shotgun (WGS) entry which is preliminary data.</text>
</comment>
<accession>A0A366ERL4</accession>
<reference evidence="1 2" key="1">
    <citation type="submission" date="2018-06" db="EMBL/GenBank/DDBJ databases">
        <title>Genomic Encyclopedia of Type Strains, Phase IV (KMG-IV): sequencing the most valuable type-strain genomes for metagenomic binning, comparative biology and taxonomic classification.</title>
        <authorList>
            <person name="Goeker M."/>
        </authorList>
    </citation>
    <scope>NUCLEOTIDE SEQUENCE [LARGE SCALE GENOMIC DNA]</scope>
    <source>
        <strain evidence="1 2">DSM 24875</strain>
    </source>
</reference>
<organism evidence="1 2">
    <name type="scientific">Roseiarcus fermentans</name>
    <dbReference type="NCBI Taxonomy" id="1473586"/>
    <lineage>
        <taxon>Bacteria</taxon>
        <taxon>Pseudomonadati</taxon>
        <taxon>Pseudomonadota</taxon>
        <taxon>Alphaproteobacteria</taxon>
        <taxon>Hyphomicrobiales</taxon>
        <taxon>Roseiarcaceae</taxon>
        <taxon>Roseiarcus</taxon>
    </lineage>
</organism>
<name>A0A366ERL4_9HYPH</name>
<evidence type="ECO:0000313" key="2">
    <source>
        <dbReference type="Proteomes" id="UP000253529"/>
    </source>
</evidence>
<evidence type="ECO:0000313" key="1">
    <source>
        <dbReference type="EMBL" id="RBP05021.1"/>
    </source>
</evidence>